<evidence type="ECO:0000256" key="3">
    <source>
        <dbReference type="ARBA" id="ARBA00023125"/>
    </source>
</evidence>
<dbReference type="RefSeq" id="WP_386100106.1">
    <property type="nucleotide sequence ID" value="NZ_JBHUOZ010000003.1"/>
</dbReference>
<dbReference type="PANTHER" id="PTHR11361:SF99">
    <property type="entry name" value="DNA MISMATCH REPAIR PROTEIN"/>
    <property type="match status" value="1"/>
</dbReference>
<dbReference type="SUPFAM" id="SSF48334">
    <property type="entry name" value="DNA repair protein MutS, domain III"/>
    <property type="match status" value="1"/>
</dbReference>
<evidence type="ECO:0000259" key="4">
    <source>
        <dbReference type="SMART" id="SM00534"/>
    </source>
</evidence>
<comment type="caution">
    <text evidence="5">The sequence shown here is derived from an EMBL/GenBank/DDBJ whole genome shotgun (WGS) entry which is preliminary data.</text>
</comment>
<name>A0ABW6A698_9BACT</name>
<keyword evidence="2" id="KW-0067">ATP-binding</keyword>
<dbReference type="InterPro" id="IPR045076">
    <property type="entry name" value="MutS"/>
</dbReference>
<keyword evidence="1" id="KW-0547">Nucleotide-binding</keyword>
<dbReference type="PANTHER" id="PTHR11361">
    <property type="entry name" value="DNA MISMATCH REPAIR PROTEIN MUTS FAMILY MEMBER"/>
    <property type="match status" value="1"/>
</dbReference>
<evidence type="ECO:0000313" key="5">
    <source>
        <dbReference type="EMBL" id="MFD2920884.1"/>
    </source>
</evidence>
<accession>A0ABW6A698</accession>
<organism evidence="5 6">
    <name type="scientific">Terrimonas rubra</name>
    <dbReference type="NCBI Taxonomy" id="1035890"/>
    <lineage>
        <taxon>Bacteria</taxon>
        <taxon>Pseudomonadati</taxon>
        <taxon>Bacteroidota</taxon>
        <taxon>Chitinophagia</taxon>
        <taxon>Chitinophagales</taxon>
        <taxon>Chitinophagaceae</taxon>
        <taxon>Terrimonas</taxon>
    </lineage>
</organism>
<gene>
    <name evidence="5" type="ORF">ACFS6H_14265</name>
</gene>
<dbReference type="Pfam" id="PF00488">
    <property type="entry name" value="MutS_V"/>
    <property type="match status" value="1"/>
</dbReference>
<protein>
    <submittedName>
        <fullName evidence="5">DNA mismatch repair protein MutS</fullName>
    </submittedName>
</protein>
<evidence type="ECO:0000313" key="6">
    <source>
        <dbReference type="Proteomes" id="UP001597511"/>
    </source>
</evidence>
<evidence type="ECO:0000256" key="1">
    <source>
        <dbReference type="ARBA" id="ARBA00022741"/>
    </source>
</evidence>
<dbReference type="InterPro" id="IPR000432">
    <property type="entry name" value="DNA_mismatch_repair_MutS_C"/>
</dbReference>
<dbReference type="SUPFAM" id="SSF52540">
    <property type="entry name" value="P-loop containing nucleoside triphosphate hydrolases"/>
    <property type="match status" value="1"/>
</dbReference>
<dbReference type="Proteomes" id="UP001597511">
    <property type="component" value="Unassembled WGS sequence"/>
</dbReference>
<reference evidence="6" key="1">
    <citation type="journal article" date="2019" name="Int. J. Syst. Evol. Microbiol.">
        <title>The Global Catalogue of Microorganisms (GCM) 10K type strain sequencing project: providing services to taxonomists for standard genome sequencing and annotation.</title>
        <authorList>
            <consortium name="The Broad Institute Genomics Platform"/>
            <consortium name="The Broad Institute Genome Sequencing Center for Infectious Disease"/>
            <person name="Wu L."/>
            <person name="Ma J."/>
        </authorList>
    </citation>
    <scope>NUCLEOTIDE SEQUENCE [LARGE SCALE GENOMIC DNA]</scope>
    <source>
        <strain evidence="6">KCTC 23299</strain>
    </source>
</reference>
<keyword evidence="3" id="KW-0238">DNA-binding</keyword>
<dbReference type="InterPro" id="IPR036187">
    <property type="entry name" value="DNA_mismatch_repair_MutS_sf"/>
</dbReference>
<dbReference type="Gene3D" id="3.40.50.300">
    <property type="entry name" value="P-loop containing nucleotide triphosphate hydrolases"/>
    <property type="match status" value="1"/>
</dbReference>
<proteinExistence type="predicted"/>
<dbReference type="EMBL" id="JBHUOZ010000003">
    <property type="protein sequence ID" value="MFD2920884.1"/>
    <property type="molecule type" value="Genomic_DNA"/>
</dbReference>
<dbReference type="SMART" id="SM00534">
    <property type="entry name" value="MUTSac"/>
    <property type="match status" value="1"/>
</dbReference>
<evidence type="ECO:0000256" key="2">
    <source>
        <dbReference type="ARBA" id="ARBA00022840"/>
    </source>
</evidence>
<dbReference type="InterPro" id="IPR027417">
    <property type="entry name" value="P-loop_NTPase"/>
</dbReference>
<keyword evidence="6" id="KW-1185">Reference proteome</keyword>
<sequence length="446" mass="51312">MQIDDISFNDISIFNQEEEFSIFHKLNFTLTGGGKAWLHHYFSQPHGDIERIRGTQNIIRTLMEHVDEWPTDISNGTLLVMEKFLDYALDPVSANRHFLNDYSYRWLHSADYSMIKYSIPHFADFFRGLQQIYLLLKDVDLPKAIKIYIERVEQLMSVTPFVQLAALPRHQPISLKQNLQCAYYLKGSKKAQTRELAEIFYRLDAWYSMAKAVQTYDLSFPEFIEQDSPLIEAKGLFHILLPKPVPYDMQMNPDHNFIFLTGANMAGKSTLIKSVGAAVFLAHIGMGVPAKSLKLTLFDGLISNINVVDNISKGESFFYNEVQRIKNTITKINNKKKWLVLIDELFKGTNVQDAMKCSLAVINGLLKIRNSLFILSTHLYEIGDELKDNKSITFRYFETDVSGEQLSFSYQLKEGISNDRIGYVILKREKVVEMLENIGSDLRSKI</sequence>
<dbReference type="Gene3D" id="1.10.1420.10">
    <property type="match status" value="1"/>
</dbReference>
<feature type="domain" description="DNA mismatch repair proteins mutS family" evidence="4">
    <location>
        <begin position="255"/>
        <end position="440"/>
    </location>
</feature>